<evidence type="ECO:0000313" key="1">
    <source>
        <dbReference type="EMBL" id="AGS53589.1"/>
    </source>
</evidence>
<dbReference type="SUPFAM" id="SSF102712">
    <property type="entry name" value="JAB1/MPN domain"/>
    <property type="match status" value="1"/>
</dbReference>
<dbReference type="Gene3D" id="3.40.140.10">
    <property type="entry name" value="Cytidine Deaminase, domain 2"/>
    <property type="match status" value="1"/>
</dbReference>
<protein>
    <submittedName>
        <fullName evidence="1">Mov34/MPN/PAD-1</fullName>
    </submittedName>
</protein>
<reference evidence="1" key="1">
    <citation type="submission" date="2012-03" db="EMBL/GenBank/DDBJ databases">
        <title>Functional metagenomics reveals considerable lignocellulase gene clusters in the gut microbiome of a wood-feeding higher termite.</title>
        <authorList>
            <person name="Liu N."/>
        </authorList>
    </citation>
    <scope>NUCLEOTIDE SEQUENCE</scope>
</reference>
<accession>A0A806KRC4</accession>
<organism evidence="1">
    <name type="scientific">uncultured bacterium contig00070</name>
    <dbReference type="NCBI Taxonomy" id="1181551"/>
    <lineage>
        <taxon>Bacteria</taxon>
        <taxon>environmental samples</taxon>
    </lineage>
</organism>
<dbReference type="EMBL" id="JQ844237">
    <property type="protein sequence ID" value="AGS53589.1"/>
    <property type="molecule type" value="Genomic_DNA"/>
</dbReference>
<dbReference type="AlphaFoldDB" id="A0A806KRC4"/>
<sequence>MPNEACGLIAGRDEGDARIVEKVYLLSNPDKSPEHFSIDPKEQLAAAKNIRLSYDPKASYLILSLASEPPVLKAFGVAGEWLRGRRWRWCECCPQHFYTNGIILNTSVCSITNCLLNEKNTVPSTGEDIRPLLPRRLPIRTFLGCRRALCLLARLRLRLVCGCASRGASSILAFLWILKSGGRRLRRFGWIGYGATIRQNPTTSIKHKCTMCRYILSEPEIRITDIW</sequence>
<proteinExistence type="predicted"/>
<name>A0A806KRC4_9BACT</name>